<evidence type="ECO:0000256" key="1">
    <source>
        <dbReference type="SAM" id="MobiDB-lite"/>
    </source>
</evidence>
<gene>
    <name evidence="2" type="ORF">AVEN_18685_1</name>
</gene>
<proteinExistence type="predicted"/>
<dbReference type="AlphaFoldDB" id="A0A4Y2ICE0"/>
<name>A0A4Y2ICE0_ARAVE</name>
<dbReference type="Proteomes" id="UP000499080">
    <property type="component" value="Unassembled WGS sequence"/>
</dbReference>
<evidence type="ECO:0000313" key="2">
    <source>
        <dbReference type="EMBL" id="GBM74959.1"/>
    </source>
</evidence>
<comment type="caution">
    <text evidence="2">The sequence shown here is derived from an EMBL/GenBank/DDBJ whole genome shotgun (WGS) entry which is preliminary data.</text>
</comment>
<evidence type="ECO:0000313" key="3">
    <source>
        <dbReference type="Proteomes" id="UP000499080"/>
    </source>
</evidence>
<accession>A0A4Y2ICE0</accession>
<organism evidence="2 3">
    <name type="scientific">Araneus ventricosus</name>
    <name type="common">Orbweaver spider</name>
    <name type="synonym">Epeira ventricosa</name>
    <dbReference type="NCBI Taxonomy" id="182803"/>
    <lineage>
        <taxon>Eukaryota</taxon>
        <taxon>Metazoa</taxon>
        <taxon>Ecdysozoa</taxon>
        <taxon>Arthropoda</taxon>
        <taxon>Chelicerata</taxon>
        <taxon>Arachnida</taxon>
        <taxon>Araneae</taxon>
        <taxon>Araneomorphae</taxon>
        <taxon>Entelegynae</taxon>
        <taxon>Araneoidea</taxon>
        <taxon>Araneidae</taxon>
        <taxon>Araneus</taxon>
    </lineage>
</organism>
<keyword evidence="3" id="KW-1185">Reference proteome</keyword>
<dbReference type="EMBL" id="BGPR01002528">
    <property type="protein sequence ID" value="GBM74959.1"/>
    <property type="molecule type" value="Genomic_DNA"/>
</dbReference>
<feature type="region of interest" description="Disordered" evidence="1">
    <location>
        <begin position="1"/>
        <end position="26"/>
    </location>
</feature>
<protein>
    <submittedName>
        <fullName evidence="2">Uncharacterized protein</fullName>
    </submittedName>
</protein>
<sequence length="130" mass="14220">MDLSATSQGGRLIPSAPGSFTRRISDRMGLEPASFGPEAEIMPTEKMPSKSIANYLYDTTAQQKVCVQYPTVIKTLHASNNFYDTNRMSAQGFNCAKSTYTVDLFSNLGPSGFEVETSPPDHCSPNSERK</sequence>
<reference evidence="2 3" key="1">
    <citation type="journal article" date="2019" name="Sci. Rep.">
        <title>Orb-weaving spider Araneus ventricosus genome elucidates the spidroin gene catalogue.</title>
        <authorList>
            <person name="Kono N."/>
            <person name="Nakamura H."/>
            <person name="Ohtoshi R."/>
            <person name="Moran D.A.P."/>
            <person name="Shinohara A."/>
            <person name="Yoshida Y."/>
            <person name="Fujiwara M."/>
            <person name="Mori M."/>
            <person name="Tomita M."/>
            <person name="Arakawa K."/>
        </authorList>
    </citation>
    <scope>NUCLEOTIDE SEQUENCE [LARGE SCALE GENOMIC DNA]</scope>
</reference>